<name>A0AAV6UBL6_9ARAC</name>
<comment type="caution">
    <text evidence="5">The sequence shown here is derived from an EMBL/GenBank/DDBJ whole genome shotgun (WGS) entry which is preliminary data.</text>
</comment>
<dbReference type="PROSITE" id="PS01180">
    <property type="entry name" value="CUB"/>
    <property type="match status" value="1"/>
</dbReference>
<sequence length="461" mass="51158">MPYLRAKYKVRSGQTSGFAKTLGFWYAWPTHRSSQLSRTSRSTLLGFPFIFKTSGYLRPLTSNTTLALCPGMVNGKSSRFVAAMKQDSAAELMIRRMWRQLGVGVIFILGFILFPDMVNGQNRPANLGDLITIIRYQNSPCKGISGDEGTCLSDANDCERRKGTNIGTCARGLSTCCLSKFTCGDITSQNETVFVNRNYPNHENGTDTCQVTIEKPDNVCQLRLDMHEFSTSEPDEMGLCTTDSFMVRTTVGERLPILCGENKGQHLYVDMGRGSGNPVVLSVVSNGDKMSRRWKIKISMIECGSLNMAPAGCLQYFRNPSDVVRSFNYGTRMEGQVRYLSNLRYTSCVRVEENFCSIKWETESPGSFSWGAPHDGGASGSICNDDDFVGIDQGSEDGMGAGEDRFCGTKLHDRDLLISRSKPFMLRVKSNSVLYNQLRSTILLLLFLLSGAGYLRSLPPY</sequence>
<evidence type="ECO:0000256" key="1">
    <source>
        <dbReference type="ARBA" id="ARBA00023157"/>
    </source>
</evidence>
<dbReference type="InterPro" id="IPR000859">
    <property type="entry name" value="CUB_dom"/>
</dbReference>
<keyword evidence="3" id="KW-1133">Transmembrane helix</keyword>
<organism evidence="5 6">
    <name type="scientific">Oedothorax gibbosus</name>
    <dbReference type="NCBI Taxonomy" id="931172"/>
    <lineage>
        <taxon>Eukaryota</taxon>
        <taxon>Metazoa</taxon>
        <taxon>Ecdysozoa</taxon>
        <taxon>Arthropoda</taxon>
        <taxon>Chelicerata</taxon>
        <taxon>Arachnida</taxon>
        <taxon>Araneae</taxon>
        <taxon>Araneomorphae</taxon>
        <taxon>Entelegynae</taxon>
        <taxon>Araneoidea</taxon>
        <taxon>Linyphiidae</taxon>
        <taxon>Erigoninae</taxon>
        <taxon>Oedothorax</taxon>
    </lineage>
</organism>
<feature type="domain" description="CUB" evidence="4">
    <location>
        <begin position="183"/>
        <end position="301"/>
    </location>
</feature>
<protein>
    <recommendedName>
        <fullName evidence="4">CUB domain-containing protein</fullName>
    </recommendedName>
</protein>
<keyword evidence="1" id="KW-1015">Disulfide bond</keyword>
<dbReference type="InterPro" id="IPR058698">
    <property type="entry name" value="CUB_metazoa"/>
</dbReference>
<accession>A0AAV6UBL6</accession>
<evidence type="ECO:0000256" key="3">
    <source>
        <dbReference type="SAM" id="Phobius"/>
    </source>
</evidence>
<dbReference type="AlphaFoldDB" id="A0AAV6UBL6"/>
<evidence type="ECO:0000259" key="4">
    <source>
        <dbReference type="PROSITE" id="PS01180"/>
    </source>
</evidence>
<dbReference type="SUPFAM" id="SSF49854">
    <property type="entry name" value="Spermadhesin, CUB domain"/>
    <property type="match status" value="1"/>
</dbReference>
<evidence type="ECO:0000313" key="6">
    <source>
        <dbReference type="Proteomes" id="UP000827092"/>
    </source>
</evidence>
<reference evidence="5 6" key="1">
    <citation type="journal article" date="2022" name="Nat. Ecol. Evol.">
        <title>A masculinizing supergene underlies an exaggerated male reproductive morph in a spider.</title>
        <authorList>
            <person name="Hendrickx F."/>
            <person name="De Corte Z."/>
            <person name="Sonet G."/>
            <person name="Van Belleghem S.M."/>
            <person name="Kostlbacher S."/>
            <person name="Vangestel C."/>
        </authorList>
    </citation>
    <scope>NUCLEOTIDE SEQUENCE [LARGE SCALE GENOMIC DNA]</scope>
    <source>
        <strain evidence="5">W744_W776</strain>
    </source>
</reference>
<dbReference type="Pfam" id="PF26080">
    <property type="entry name" value="CUB_animal"/>
    <property type="match status" value="1"/>
</dbReference>
<evidence type="ECO:0000313" key="5">
    <source>
        <dbReference type="EMBL" id="KAG8181607.1"/>
    </source>
</evidence>
<dbReference type="PANTHER" id="PTHR33236:SF5">
    <property type="entry name" value="CUB DOMAIN-CONTAINING PROTEIN"/>
    <property type="match status" value="1"/>
</dbReference>
<keyword evidence="3" id="KW-0812">Transmembrane</keyword>
<dbReference type="EMBL" id="JAFNEN010000505">
    <property type="protein sequence ID" value="KAG8181607.1"/>
    <property type="molecule type" value="Genomic_DNA"/>
</dbReference>
<dbReference type="Proteomes" id="UP000827092">
    <property type="component" value="Unassembled WGS sequence"/>
</dbReference>
<dbReference type="Gene3D" id="2.60.120.290">
    <property type="entry name" value="Spermadhesin, CUB domain"/>
    <property type="match status" value="1"/>
</dbReference>
<keyword evidence="6" id="KW-1185">Reference proteome</keyword>
<feature type="transmembrane region" description="Helical" evidence="3">
    <location>
        <begin position="101"/>
        <end position="118"/>
    </location>
</feature>
<comment type="caution">
    <text evidence="2">Lacks conserved residue(s) required for the propagation of feature annotation.</text>
</comment>
<gene>
    <name evidence="5" type="ORF">JTE90_017727</name>
</gene>
<keyword evidence="3" id="KW-0472">Membrane</keyword>
<dbReference type="PANTHER" id="PTHR33236">
    <property type="entry name" value="INTRAFLAGELLAR TRANSPORT PROTEIN 122 FAMILY PROTEIN-RELATED"/>
    <property type="match status" value="1"/>
</dbReference>
<evidence type="ECO:0000256" key="2">
    <source>
        <dbReference type="PROSITE-ProRule" id="PRU00059"/>
    </source>
</evidence>
<proteinExistence type="predicted"/>
<dbReference type="InterPro" id="IPR035914">
    <property type="entry name" value="Sperma_CUB_dom_sf"/>
</dbReference>